<feature type="compositionally biased region" description="Low complexity" evidence="8">
    <location>
        <begin position="10"/>
        <end position="25"/>
    </location>
</feature>
<organism evidence="10 11">
    <name type="scientific">Caulochytrium protostelioides</name>
    <dbReference type="NCBI Taxonomy" id="1555241"/>
    <lineage>
        <taxon>Eukaryota</taxon>
        <taxon>Fungi</taxon>
        <taxon>Fungi incertae sedis</taxon>
        <taxon>Chytridiomycota</taxon>
        <taxon>Chytridiomycota incertae sedis</taxon>
        <taxon>Chytridiomycetes</taxon>
        <taxon>Caulochytriales</taxon>
        <taxon>Caulochytriaceae</taxon>
        <taxon>Caulochytrium</taxon>
    </lineage>
</organism>
<proteinExistence type="inferred from homology"/>
<reference evidence="11" key="1">
    <citation type="journal article" date="2018" name="Nat. Microbiol.">
        <title>Leveraging single-cell genomics to expand the fungal tree of life.</title>
        <authorList>
            <person name="Ahrendt S.R."/>
            <person name="Quandt C.A."/>
            <person name="Ciobanu D."/>
            <person name="Clum A."/>
            <person name="Salamov A."/>
            <person name="Andreopoulos B."/>
            <person name="Cheng J.F."/>
            <person name="Woyke T."/>
            <person name="Pelin A."/>
            <person name="Henrissat B."/>
            <person name="Reynolds N.K."/>
            <person name="Benny G.L."/>
            <person name="Smith M.E."/>
            <person name="James T.Y."/>
            <person name="Grigoriev I.V."/>
        </authorList>
    </citation>
    <scope>NUCLEOTIDE SEQUENCE [LARGE SCALE GENOMIC DNA]</scope>
    <source>
        <strain evidence="11">ATCC 52028</strain>
    </source>
</reference>
<dbReference type="STRING" id="1555241.A0A4P9X2W5"/>
<dbReference type="PROSITE" id="PS00411">
    <property type="entry name" value="KINESIN_MOTOR_1"/>
    <property type="match status" value="1"/>
</dbReference>
<dbReference type="GO" id="GO:0005524">
    <property type="term" value="F:ATP binding"/>
    <property type="evidence" value="ECO:0007669"/>
    <property type="project" value="UniProtKB-UniRule"/>
</dbReference>
<keyword evidence="4" id="KW-0175">Coiled coil</keyword>
<dbReference type="InterPro" id="IPR019821">
    <property type="entry name" value="Kinesin_motor_CS"/>
</dbReference>
<dbReference type="GO" id="GO:0008017">
    <property type="term" value="F:microtubule binding"/>
    <property type="evidence" value="ECO:0007669"/>
    <property type="project" value="InterPro"/>
</dbReference>
<evidence type="ECO:0000256" key="4">
    <source>
        <dbReference type="ARBA" id="ARBA00023054"/>
    </source>
</evidence>
<keyword evidence="2 6" id="KW-0547">Nucleotide-binding</keyword>
<keyword evidence="3 6" id="KW-0067">ATP-binding</keyword>
<keyword evidence="5 6" id="KW-0505">Motor protein</keyword>
<feature type="region of interest" description="Disordered" evidence="8">
    <location>
        <begin position="1"/>
        <end position="35"/>
    </location>
</feature>
<keyword evidence="1 7" id="KW-0493">Microtubule</keyword>
<dbReference type="InterPro" id="IPR027640">
    <property type="entry name" value="Kinesin-like_fam"/>
</dbReference>
<dbReference type="PANTHER" id="PTHR47968:SF36">
    <property type="entry name" value="KINESIN HEAVY CHAIN ISOFORM X1"/>
    <property type="match status" value="1"/>
</dbReference>
<comment type="similarity">
    <text evidence="6 7">Belongs to the TRAFAC class myosin-kinesin ATPase superfamily. Kinesin family.</text>
</comment>
<dbReference type="GO" id="GO:0007018">
    <property type="term" value="P:microtubule-based movement"/>
    <property type="evidence" value="ECO:0007669"/>
    <property type="project" value="InterPro"/>
</dbReference>
<dbReference type="OrthoDB" id="3176171at2759"/>
<dbReference type="PRINTS" id="PR00380">
    <property type="entry name" value="KINESINHEAVY"/>
</dbReference>
<dbReference type="InterPro" id="IPR027417">
    <property type="entry name" value="P-loop_NTPase"/>
</dbReference>
<keyword evidence="11" id="KW-1185">Reference proteome</keyword>
<evidence type="ECO:0000313" key="11">
    <source>
        <dbReference type="Proteomes" id="UP000274922"/>
    </source>
</evidence>
<dbReference type="SUPFAM" id="SSF52540">
    <property type="entry name" value="P-loop containing nucleoside triphosphate hydrolases"/>
    <property type="match status" value="1"/>
</dbReference>
<name>A0A4P9X2W5_9FUNG</name>
<accession>A0A4P9X2W5</accession>
<dbReference type="Gene3D" id="3.40.850.10">
    <property type="entry name" value="Kinesin motor domain"/>
    <property type="match status" value="1"/>
</dbReference>
<dbReference type="EMBL" id="ML014309">
    <property type="protein sequence ID" value="RKO99206.1"/>
    <property type="molecule type" value="Genomic_DNA"/>
</dbReference>
<feature type="binding site" evidence="6">
    <location>
        <begin position="120"/>
        <end position="127"/>
    </location>
    <ligand>
        <name>ATP</name>
        <dbReference type="ChEBI" id="CHEBI:30616"/>
    </ligand>
</feature>
<evidence type="ECO:0000256" key="5">
    <source>
        <dbReference type="ARBA" id="ARBA00023175"/>
    </source>
</evidence>
<evidence type="ECO:0000256" key="7">
    <source>
        <dbReference type="RuleBase" id="RU000394"/>
    </source>
</evidence>
<dbReference type="AlphaFoldDB" id="A0A4P9X2W5"/>
<evidence type="ECO:0000256" key="8">
    <source>
        <dbReference type="SAM" id="MobiDB-lite"/>
    </source>
</evidence>
<protein>
    <recommendedName>
        <fullName evidence="7">Kinesin-like protein</fullName>
    </recommendedName>
</protein>
<sequence length="382" mass="42559">MSFSSGSRQPARATSQPSSTSTSAPLPQGHAKSSVHVVVRTRPSSFFAQDVIQFAPDRRTVNVHVAKNDAGFINNQPEDWAFHVDNIFHNASQEALYQDAAFKIVQNALQGINGTIIAYGQTGSGKTFTTMGTPDNFQQRGIIPRTIQHVFREMADKPHNAYTVRMSFLEIYNEQLYDLLADSKRLDVGNELHVPQDEHGRSSVTGLTVVPLRSEHQAFDAFFTGNANRTTAEHQMNAASSRSHAVFTLLIEMRSKVESNEKITFSKLNIVDLAGSERLSETQTSGRLLDEAKFINKSLTFLEQVIMALGESRRGHVPFRQSRLTAVLRDALGGNSETLLIANIHTERRYIDETISTLRFTSRMMKVTNSPAVNVQYDQAML</sequence>
<dbReference type="PROSITE" id="PS50067">
    <property type="entry name" value="KINESIN_MOTOR_2"/>
    <property type="match status" value="1"/>
</dbReference>
<dbReference type="Proteomes" id="UP000274922">
    <property type="component" value="Unassembled WGS sequence"/>
</dbReference>
<evidence type="ECO:0000256" key="6">
    <source>
        <dbReference type="PROSITE-ProRule" id="PRU00283"/>
    </source>
</evidence>
<dbReference type="GO" id="GO:0003777">
    <property type="term" value="F:microtubule motor activity"/>
    <property type="evidence" value="ECO:0007669"/>
    <property type="project" value="InterPro"/>
</dbReference>
<feature type="domain" description="Kinesin motor" evidence="9">
    <location>
        <begin position="34"/>
        <end position="367"/>
    </location>
</feature>
<evidence type="ECO:0000256" key="2">
    <source>
        <dbReference type="ARBA" id="ARBA00022741"/>
    </source>
</evidence>
<dbReference type="Pfam" id="PF00225">
    <property type="entry name" value="Kinesin"/>
    <property type="match status" value="1"/>
</dbReference>
<feature type="non-terminal residue" evidence="10">
    <location>
        <position position="382"/>
    </location>
</feature>
<evidence type="ECO:0000259" key="9">
    <source>
        <dbReference type="PROSITE" id="PS50067"/>
    </source>
</evidence>
<evidence type="ECO:0000256" key="3">
    <source>
        <dbReference type="ARBA" id="ARBA00022840"/>
    </source>
</evidence>
<gene>
    <name evidence="10" type="ORF">CXG81DRAFT_14836</name>
</gene>
<dbReference type="SMART" id="SM00129">
    <property type="entry name" value="KISc"/>
    <property type="match status" value="1"/>
</dbReference>
<dbReference type="InterPro" id="IPR001752">
    <property type="entry name" value="Kinesin_motor_dom"/>
</dbReference>
<evidence type="ECO:0000256" key="1">
    <source>
        <dbReference type="ARBA" id="ARBA00022701"/>
    </source>
</evidence>
<evidence type="ECO:0000313" key="10">
    <source>
        <dbReference type="EMBL" id="RKO99206.1"/>
    </source>
</evidence>
<dbReference type="GO" id="GO:0005874">
    <property type="term" value="C:microtubule"/>
    <property type="evidence" value="ECO:0007669"/>
    <property type="project" value="UniProtKB-KW"/>
</dbReference>
<dbReference type="PANTHER" id="PTHR47968">
    <property type="entry name" value="CENTROMERE PROTEIN E"/>
    <property type="match status" value="1"/>
</dbReference>
<dbReference type="InterPro" id="IPR036961">
    <property type="entry name" value="Kinesin_motor_dom_sf"/>
</dbReference>